<dbReference type="CDD" id="cd00060">
    <property type="entry name" value="FHA"/>
    <property type="match status" value="1"/>
</dbReference>
<organism evidence="2 3">
    <name type="scientific">Nannocystis radixulma</name>
    <dbReference type="NCBI Taxonomy" id="2995305"/>
    <lineage>
        <taxon>Bacteria</taxon>
        <taxon>Pseudomonadati</taxon>
        <taxon>Myxococcota</taxon>
        <taxon>Polyangia</taxon>
        <taxon>Nannocystales</taxon>
        <taxon>Nannocystaceae</taxon>
        <taxon>Nannocystis</taxon>
    </lineage>
</organism>
<dbReference type="Gene3D" id="2.60.200.20">
    <property type="match status" value="1"/>
</dbReference>
<protein>
    <submittedName>
        <fullName evidence="2">FHA domain-containing protein</fullName>
    </submittedName>
</protein>
<keyword evidence="3" id="KW-1185">Reference proteome</keyword>
<accession>A0ABT5B584</accession>
<sequence length="303" mass="33144">MGTIETTDKTSSWLLSERSIIGRSHACTVRLRDACVSAEHALLRWNSRAWEVQDLGSRNGTFVAGRCIAAGERVTLAPGELLGFGRPDGFRFVQAAPPEPFAIPVAGGVSIEASGGLLALPDASSPELTIYRSRDHGWVVEQDGQLSAVSDGAPVQTRAGTWRLCLPESLPATEEALDAQPTIDTVTLRFRVSSDEETVELLALHGRTVIDLKVRTHHYPLLLLARARLSDADKPIERQGWLQQSELCRQLRCESDRLYIDIFRMRRQLADAGVADAGKVVERRPGTGLIRIGASRLDIGALY</sequence>
<comment type="caution">
    <text evidence="2">The sequence shown here is derived from an EMBL/GenBank/DDBJ whole genome shotgun (WGS) entry which is preliminary data.</text>
</comment>
<dbReference type="InterPro" id="IPR008984">
    <property type="entry name" value="SMAD_FHA_dom_sf"/>
</dbReference>
<dbReference type="InterPro" id="IPR000253">
    <property type="entry name" value="FHA_dom"/>
</dbReference>
<dbReference type="EMBL" id="JAQNDN010000007">
    <property type="protein sequence ID" value="MDC0669283.1"/>
    <property type="molecule type" value="Genomic_DNA"/>
</dbReference>
<feature type="domain" description="FHA" evidence="1">
    <location>
        <begin position="19"/>
        <end position="68"/>
    </location>
</feature>
<evidence type="ECO:0000259" key="1">
    <source>
        <dbReference type="PROSITE" id="PS50006"/>
    </source>
</evidence>
<dbReference type="SUPFAM" id="SSF49879">
    <property type="entry name" value="SMAD/FHA domain"/>
    <property type="match status" value="1"/>
</dbReference>
<reference evidence="2 3" key="1">
    <citation type="submission" date="2022-11" db="EMBL/GenBank/DDBJ databases">
        <title>Minimal conservation of predation-associated metabolite biosynthetic gene clusters underscores biosynthetic potential of Myxococcota including descriptions for ten novel species: Archangium lansinium sp. nov., Myxococcus landrumus sp. nov., Nannocystis bai.</title>
        <authorList>
            <person name="Ahearne A."/>
            <person name="Stevens C."/>
            <person name="Dowd S."/>
        </authorList>
    </citation>
    <scope>NUCLEOTIDE SEQUENCE [LARGE SCALE GENOMIC DNA]</scope>
    <source>
        <strain evidence="2 3">NCELM</strain>
    </source>
</reference>
<gene>
    <name evidence="2" type="ORF">POL58_16135</name>
</gene>
<evidence type="ECO:0000313" key="3">
    <source>
        <dbReference type="Proteomes" id="UP001217838"/>
    </source>
</evidence>
<evidence type="ECO:0000313" key="2">
    <source>
        <dbReference type="EMBL" id="MDC0669283.1"/>
    </source>
</evidence>
<name>A0ABT5B584_9BACT</name>
<dbReference type="Pfam" id="PF00498">
    <property type="entry name" value="FHA"/>
    <property type="match status" value="1"/>
</dbReference>
<dbReference type="PROSITE" id="PS50006">
    <property type="entry name" value="FHA_DOMAIN"/>
    <property type="match status" value="1"/>
</dbReference>
<proteinExistence type="predicted"/>
<dbReference type="RefSeq" id="WP_271999049.1">
    <property type="nucleotide sequence ID" value="NZ_JAQNDN010000007.1"/>
</dbReference>
<dbReference type="Proteomes" id="UP001217838">
    <property type="component" value="Unassembled WGS sequence"/>
</dbReference>
<dbReference type="SMART" id="SM00240">
    <property type="entry name" value="FHA"/>
    <property type="match status" value="1"/>
</dbReference>